<protein>
    <recommendedName>
        <fullName evidence="3">Phage ABA sandwich domain-containing protein</fullName>
    </recommendedName>
</protein>
<reference evidence="1 2" key="1">
    <citation type="submission" date="2014-11" db="EMBL/GenBank/DDBJ databases">
        <title>Draft Genome Sequences of Paenibacillus polymyxa NRRL B-30509 and Paenibacillus terrae NRRL B-30644, Strains from a Poultry Environment that Produce Tridecaptin A and Paenicidins.</title>
        <authorList>
            <person name="van Belkum M.J."/>
            <person name="Lohans C.T."/>
            <person name="Vederas J.C."/>
        </authorList>
    </citation>
    <scope>NUCLEOTIDE SEQUENCE [LARGE SCALE GENOMIC DNA]</scope>
    <source>
        <strain evidence="1 2">NRRL B-30644</strain>
    </source>
</reference>
<dbReference type="Proteomes" id="UP000032534">
    <property type="component" value="Unassembled WGS sequence"/>
</dbReference>
<proteinExistence type="predicted"/>
<dbReference type="EMBL" id="JTHP01000059">
    <property type="protein sequence ID" value="KJD43384.1"/>
    <property type="molecule type" value="Genomic_DNA"/>
</dbReference>
<dbReference type="PATRIC" id="fig|159743.3.peg.5130"/>
<dbReference type="OrthoDB" id="2661128at2"/>
<dbReference type="RefSeq" id="WP_044648325.1">
    <property type="nucleotide sequence ID" value="NZ_JTHP01000059.1"/>
</dbReference>
<evidence type="ECO:0000313" key="2">
    <source>
        <dbReference type="Proteomes" id="UP000032534"/>
    </source>
</evidence>
<dbReference type="Gene3D" id="3.30.2120.10">
    <property type="entry name" value="Bacillus phage protein-like"/>
    <property type="match status" value="1"/>
</dbReference>
<sequence>MSLTRKQIMAMEPGREMDAHIGKLVLNATPEIKWWVVNEEETVIFEDFNYKSEAEEWLDELAAMHEDHRIKIVRKELFCSYSGSMSAALEVEQVAIEKFGVSYAYALASVVGGTDIKDADELDDFVTRYSGNLLGMIHATPEQRCKAALLAVLNL</sequence>
<dbReference type="AlphaFoldDB" id="A0A0D7WWN8"/>
<accession>A0A0D7WWN8</accession>
<evidence type="ECO:0000313" key="1">
    <source>
        <dbReference type="EMBL" id="KJD43384.1"/>
    </source>
</evidence>
<comment type="caution">
    <text evidence="1">The sequence shown here is derived from an EMBL/GenBank/DDBJ whole genome shotgun (WGS) entry which is preliminary data.</text>
</comment>
<gene>
    <name evidence="1" type="ORF">QD47_23050</name>
</gene>
<organism evidence="1 2">
    <name type="scientific">Paenibacillus terrae</name>
    <dbReference type="NCBI Taxonomy" id="159743"/>
    <lineage>
        <taxon>Bacteria</taxon>
        <taxon>Bacillati</taxon>
        <taxon>Bacillota</taxon>
        <taxon>Bacilli</taxon>
        <taxon>Bacillales</taxon>
        <taxon>Paenibacillaceae</taxon>
        <taxon>Paenibacillus</taxon>
    </lineage>
</organism>
<dbReference type="InterPro" id="IPR028985">
    <property type="entry name" value="Bacillus_phage_prot-like"/>
</dbReference>
<name>A0A0D7WWN8_9BACL</name>
<keyword evidence="2" id="KW-1185">Reference proteome</keyword>
<evidence type="ECO:0008006" key="3">
    <source>
        <dbReference type="Google" id="ProtNLM"/>
    </source>
</evidence>